<dbReference type="Proteomes" id="UP000735302">
    <property type="component" value="Unassembled WGS sequence"/>
</dbReference>
<feature type="chain" id="PRO_5043629563" evidence="1">
    <location>
        <begin position="20"/>
        <end position="119"/>
    </location>
</feature>
<feature type="signal peptide" evidence="1">
    <location>
        <begin position="1"/>
        <end position="19"/>
    </location>
</feature>
<sequence length="119" mass="13302">MSWILNIIGTLWAVSPIPSERSGFKIVDDVNNGDVLSCPEAMVVQWSESMSPSKCYLFCFIFGNQMENGHTKPSYELIIFHPRNAVSLVEQSFDLNATVVRGKKSIYKNVSIVMGNNRG</sequence>
<accession>A0AAV3YEP6</accession>
<keyword evidence="3" id="KW-1185">Reference proteome</keyword>
<gene>
    <name evidence="2" type="ORF">PoB_000773000</name>
</gene>
<keyword evidence="1" id="KW-0732">Signal</keyword>
<organism evidence="2 3">
    <name type="scientific">Plakobranchus ocellatus</name>
    <dbReference type="NCBI Taxonomy" id="259542"/>
    <lineage>
        <taxon>Eukaryota</taxon>
        <taxon>Metazoa</taxon>
        <taxon>Spiralia</taxon>
        <taxon>Lophotrochozoa</taxon>
        <taxon>Mollusca</taxon>
        <taxon>Gastropoda</taxon>
        <taxon>Heterobranchia</taxon>
        <taxon>Euthyneura</taxon>
        <taxon>Panpulmonata</taxon>
        <taxon>Sacoglossa</taxon>
        <taxon>Placobranchoidea</taxon>
        <taxon>Plakobranchidae</taxon>
        <taxon>Plakobranchus</taxon>
    </lineage>
</organism>
<reference evidence="2 3" key="1">
    <citation type="journal article" date="2021" name="Elife">
        <title>Chloroplast acquisition without the gene transfer in kleptoplastic sea slugs, Plakobranchus ocellatus.</title>
        <authorList>
            <person name="Maeda T."/>
            <person name="Takahashi S."/>
            <person name="Yoshida T."/>
            <person name="Shimamura S."/>
            <person name="Takaki Y."/>
            <person name="Nagai Y."/>
            <person name="Toyoda A."/>
            <person name="Suzuki Y."/>
            <person name="Arimoto A."/>
            <person name="Ishii H."/>
            <person name="Satoh N."/>
            <person name="Nishiyama T."/>
            <person name="Hasebe M."/>
            <person name="Maruyama T."/>
            <person name="Minagawa J."/>
            <person name="Obokata J."/>
            <person name="Shigenobu S."/>
        </authorList>
    </citation>
    <scope>NUCLEOTIDE SEQUENCE [LARGE SCALE GENOMIC DNA]</scope>
</reference>
<protein>
    <submittedName>
        <fullName evidence="2">Uncharacterized protein</fullName>
    </submittedName>
</protein>
<evidence type="ECO:0000313" key="3">
    <source>
        <dbReference type="Proteomes" id="UP000735302"/>
    </source>
</evidence>
<evidence type="ECO:0000313" key="2">
    <source>
        <dbReference type="EMBL" id="GFN81224.1"/>
    </source>
</evidence>
<name>A0AAV3YEP6_9GAST</name>
<dbReference type="EMBL" id="BLXT01000921">
    <property type="protein sequence ID" value="GFN81224.1"/>
    <property type="molecule type" value="Genomic_DNA"/>
</dbReference>
<comment type="caution">
    <text evidence="2">The sequence shown here is derived from an EMBL/GenBank/DDBJ whole genome shotgun (WGS) entry which is preliminary data.</text>
</comment>
<evidence type="ECO:0000256" key="1">
    <source>
        <dbReference type="SAM" id="SignalP"/>
    </source>
</evidence>
<proteinExistence type="predicted"/>
<dbReference type="AlphaFoldDB" id="A0AAV3YEP6"/>